<organism evidence="1 2">
    <name type="scientific">Brassica cretica</name>
    <name type="common">Mustard</name>
    <dbReference type="NCBI Taxonomy" id="69181"/>
    <lineage>
        <taxon>Eukaryota</taxon>
        <taxon>Viridiplantae</taxon>
        <taxon>Streptophyta</taxon>
        <taxon>Embryophyta</taxon>
        <taxon>Tracheophyta</taxon>
        <taxon>Spermatophyta</taxon>
        <taxon>Magnoliopsida</taxon>
        <taxon>eudicotyledons</taxon>
        <taxon>Gunneridae</taxon>
        <taxon>Pentapetalae</taxon>
        <taxon>rosids</taxon>
        <taxon>malvids</taxon>
        <taxon>Brassicales</taxon>
        <taxon>Brassicaceae</taxon>
        <taxon>Brassiceae</taxon>
        <taxon>Brassica</taxon>
    </lineage>
</organism>
<proteinExistence type="predicted"/>
<accession>A0ABQ7B0T3</accession>
<gene>
    <name evidence="1" type="ORF">DY000_02059985</name>
</gene>
<comment type="caution">
    <text evidence="1">The sequence shown here is derived from an EMBL/GenBank/DDBJ whole genome shotgun (WGS) entry which is preliminary data.</text>
</comment>
<dbReference type="Proteomes" id="UP000266723">
    <property type="component" value="Unassembled WGS sequence"/>
</dbReference>
<protein>
    <submittedName>
        <fullName evidence="1">Uncharacterized protein</fullName>
    </submittedName>
</protein>
<sequence>MLGILLNKLASGITVKGSSNNQGNDDYVREKASRYLEYALSNFATLQPHIYEIAPMKWINWDSSYDSAEMALKYRMTEDSPVGIGGFPLDFIVKVSASSVQMAPRNIRLICPHYSETFGPGHVSTSGSSVPLRPWKLSPTLSRPRELHPCVLQLYLRLLPLQLQMRLLPRRQSSCGFDGAAQDRYTVEDLLVQPRQDSLVLFDLDTY</sequence>
<evidence type="ECO:0000313" key="2">
    <source>
        <dbReference type="Proteomes" id="UP000266723"/>
    </source>
</evidence>
<keyword evidence="2" id="KW-1185">Reference proteome</keyword>
<dbReference type="EMBL" id="QGKV02001556">
    <property type="protein sequence ID" value="KAF3519936.1"/>
    <property type="molecule type" value="Genomic_DNA"/>
</dbReference>
<reference evidence="1 2" key="1">
    <citation type="journal article" date="2020" name="BMC Genomics">
        <title>Intraspecific diversification of the crop wild relative Brassica cretica Lam. using demographic model selection.</title>
        <authorList>
            <person name="Kioukis A."/>
            <person name="Michalopoulou V.A."/>
            <person name="Briers L."/>
            <person name="Pirintsos S."/>
            <person name="Studholme D.J."/>
            <person name="Pavlidis P."/>
            <person name="Sarris P.F."/>
        </authorList>
    </citation>
    <scope>NUCLEOTIDE SEQUENCE [LARGE SCALE GENOMIC DNA]</scope>
    <source>
        <strain evidence="2">cv. PFS-1207/04</strain>
    </source>
</reference>
<name>A0ABQ7B0T3_BRACR</name>
<evidence type="ECO:0000313" key="1">
    <source>
        <dbReference type="EMBL" id="KAF3519936.1"/>
    </source>
</evidence>